<evidence type="ECO:0000313" key="9">
    <source>
        <dbReference type="Proteomes" id="UP000185895"/>
    </source>
</evidence>
<feature type="transmembrane region" description="Helical" evidence="7">
    <location>
        <begin position="128"/>
        <end position="145"/>
    </location>
</feature>
<dbReference type="PANTHER" id="PTHR30086">
    <property type="entry name" value="ARGININE EXPORTER PROTEIN ARGO"/>
    <property type="match status" value="1"/>
</dbReference>
<feature type="transmembrane region" description="Helical" evidence="7">
    <location>
        <begin position="72"/>
        <end position="92"/>
    </location>
</feature>
<sequence length="215" mass="23741">MFGIIHLSAYVIGTILIILLPGPNSLYVMSTASRYGQKSGYQAATGVLVGDTILMLLTVIGAASLLKAVPALFIMLKIIGALYLGWLGIQLFKAGLLTWKTRHHHQVQDTSVDQPTDHFFQKALSISLLNPKAILFFLSFFIQFVDPNYAYPALSFFILGLILQICSFTYLSSLIFAGSHLAHFFRQYTLVSVTGILMVGTLFFGFAFKLVFSTI</sequence>
<keyword evidence="5 7" id="KW-1133">Transmembrane helix</keyword>
<dbReference type="NCBIfam" id="NF008201">
    <property type="entry name" value="PRK10958.1"/>
    <property type="match status" value="1"/>
</dbReference>
<accession>A0A1E7RD31</accession>
<feature type="transmembrane region" description="Helical" evidence="7">
    <location>
        <begin position="188"/>
        <end position="212"/>
    </location>
</feature>
<evidence type="ECO:0000256" key="6">
    <source>
        <dbReference type="ARBA" id="ARBA00023136"/>
    </source>
</evidence>
<keyword evidence="3" id="KW-1003">Cell membrane</keyword>
<dbReference type="Pfam" id="PF01810">
    <property type="entry name" value="LysE"/>
    <property type="match status" value="1"/>
</dbReference>
<dbReference type="PANTHER" id="PTHR30086:SF15">
    <property type="entry name" value="LEUCINE EFFLUX PROTEIN"/>
    <property type="match status" value="1"/>
</dbReference>
<evidence type="ECO:0000256" key="2">
    <source>
        <dbReference type="ARBA" id="ARBA00007928"/>
    </source>
</evidence>
<feature type="transmembrane region" description="Helical" evidence="7">
    <location>
        <begin position="41"/>
        <end position="66"/>
    </location>
</feature>
<dbReference type="GO" id="GO:0015190">
    <property type="term" value="F:L-leucine transmembrane transporter activity"/>
    <property type="evidence" value="ECO:0007669"/>
    <property type="project" value="TreeGrafter"/>
</dbReference>
<dbReference type="RefSeq" id="WP_070069335.1">
    <property type="nucleotide sequence ID" value="NZ_MKKK01000012.1"/>
</dbReference>
<comment type="subcellular location">
    <subcellularLocation>
        <location evidence="1">Cell membrane</location>
        <topology evidence="1">Multi-pass membrane protein</topology>
    </subcellularLocation>
</comment>
<keyword evidence="6 7" id="KW-0472">Membrane</keyword>
<dbReference type="AlphaFoldDB" id="A0A1E7RD31"/>
<organism evidence="8 9">
    <name type="scientific">Acinetobacter qingfengensis</name>
    <dbReference type="NCBI Taxonomy" id="1262585"/>
    <lineage>
        <taxon>Bacteria</taxon>
        <taxon>Pseudomonadati</taxon>
        <taxon>Pseudomonadota</taxon>
        <taxon>Gammaproteobacteria</taxon>
        <taxon>Moraxellales</taxon>
        <taxon>Moraxellaceae</taxon>
        <taxon>Acinetobacter</taxon>
    </lineage>
</organism>
<gene>
    <name evidence="8" type="ORF">BJI46_01810</name>
</gene>
<comment type="caution">
    <text evidence="8">The sequence shown here is derived from an EMBL/GenBank/DDBJ whole genome shotgun (WGS) entry which is preliminary data.</text>
</comment>
<dbReference type="GO" id="GO:0005886">
    <property type="term" value="C:plasma membrane"/>
    <property type="evidence" value="ECO:0007669"/>
    <property type="project" value="UniProtKB-SubCell"/>
</dbReference>
<dbReference type="STRING" id="1262585.BJI46_01810"/>
<reference evidence="8 9" key="1">
    <citation type="submission" date="2016-09" db="EMBL/GenBank/DDBJ databases">
        <authorList>
            <person name="Capua I."/>
            <person name="De Benedictis P."/>
            <person name="Joannis T."/>
            <person name="Lombin L.H."/>
            <person name="Cattoli G."/>
        </authorList>
    </citation>
    <scope>NUCLEOTIDE SEQUENCE [LARGE SCALE GENOMIC DNA]</scope>
    <source>
        <strain evidence="8 9">ANC 4671</strain>
    </source>
</reference>
<feature type="transmembrane region" description="Helical" evidence="7">
    <location>
        <begin position="151"/>
        <end position="176"/>
    </location>
</feature>
<comment type="similarity">
    <text evidence="2">Belongs to the Rht family.</text>
</comment>
<protein>
    <submittedName>
        <fullName evidence="8">Leucine efflux protein LeuE</fullName>
    </submittedName>
</protein>
<dbReference type="PIRSF" id="PIRSF006324">
    <property type="entry name" value="LeuE"/>
    <property type="match status" value="1"/>
</dbReference>
<keyword evidence="9" id="KW-1185">Reference proteome</keyword>
<dbReference type="OrthoDB" id="9784202at2"/>
<keyword evidence="4 7" id="KW-0812">Transmembrane</keyword>
<proteinExistence type="inferred from homology"/>
<dbReference type="GO" id="GO:0015820">
    <property type="term" value="P:L-leucine transport"/>
    <property type="evidence" value="ECO:0007669"/>
    <property type="project" value="TreeGrafter"/>
</dbReference>
<dbReference type="Proteomes" id="UP000185895">
    <property type="component" value="Unassembled WGS sequence"/>
</dbReference>
<evidence type="ECO:0000256" key="5">
    <source>
        <dbReference type="ARBA" id="ARBA00022989"/>
    </source>
</evidence>
<evidence type="ECO:0000256" key="7">
    <source>
        <dbReference type="SAM" id="Phobius"/>
    </source>
</evidence>
<evidence type="ECO:0000256" key="4">
    <source>
        <dbReference type="ARBA" id="ARBA00022692"/>
    </source>
</evidence>
<feature type="transmembrane region" description="Helical" evidence="7">
    <location>
        <begin position="6"/>
        <end position="29"/>
    </location>
</feature>
<name>A0A1E7RD31_9GAMM</name>
<dbReference type="EMBL" id="MKKK01000012">
    <property type="protein sequence ID" value="OEY97186.1"/>
    <property type="molecule type" value="Genomic_DNA"/>
</dbReference>
<dbReference type="InterPro" id="IPR001123">
    <property type="entry name" value="LeuE-type"/>
</dbReference>
<evidence type="ECO:0000256" key="3">
    <source>
        <dbReference type="ARBA" id="ARBA00022475"/>
    </source>
</evidence>
<evidence type="ECO:0000313" key="8">
    <source>
        <dbReference type="EMBL" id="OEY97186.1"/>
    </source>
</evidence>
<evidence type="ECO:0000256" key="1">
    <source>
        <dbReference type="ARBA" id="ARBA00004651"/>
    </source>
</evidence>